<dbReference type="PRINTS" id="PR01249">
    <property type="entry name" value="RIBOSOMALL31"/>
</dbReference>
<evidence type="ECO:0000313" key="21">
    <source>
        <dbReference type="Proteomes" id="UP000479531"/>
    </source>
</evidence>
<protein>
    <recommendedName>
        <fullName evidence="6 7">Large ribosomal subunit protein bL31</fullName>
    </recommendedName>
</protein>
<dbReference type="Proteomes" id="UP000284465">
    <property type="component" value="Unassembled WGS sequence"/>
</dbReference>
<gene>
    <name evidence="7 8" type="primary">rpmE</name>
    <name evidence="13" type="ORF">DW264_11875</name>
    <name evidence="12" type="ORF">DW856_07375</name>
    <name evidence="11" type="ORF">DW927_10210</name>
    <name evidence="14" type="ORF">DWZ31_04895</name>
    <name evidence="8" type="ORF">ERS852572_00135</name>
    <name evidence="10" type="ORF">GCK47_00275</name>
    <name evidence="9" type="ORF">GMD50_01845</name>
</gene>
<proteinExistence type="inferred from homology"/>
<keyword evidence="4 7" id="KW-0689">Ribosomal protein</keyword>
<dbReference type="InterPro" id="IPR034704">
    <property type="entry name" value="Ribosomal_bL28/bL31-like_sf"/>
</dbReference>
<accession>A0A173R1Z5</accession>
<reference evidence="16 17" key="2">
    <citation type="submission" date="2018-08" db="EMBL/GenBank/DDBJ databases">
        <title>A genome reference for cultivated species of the human gut microbiota.</title>
        <authorList>
            <person name="Zou Y."/>
            <person name="Xue W."/>
            <person name="Luo G."/>
        </authorList>
    </citation>
    <scope>NUCLEOTIDE SEQUENCE [LARGE SCALE GENOMIC DNA]</scope>
    <source>
        <strain evidence="14 17">AF31-21AC</strain>
        <strain evidence="13 18">AM22-21LB</strain>
        <strain evidence="12 16">AM37-1AC</strain>
        <strain evidence="11 19">AM43-11</strain>
    </source>
</reference>
<name>A0A173R1Z5_9FIRM</name>
<evidence type="ECO:0000256" key="2">
    <source>
        <dbReference type="ARBA" id="ARBA00022730"/>
    </source>
</evidence>
<dbReference type="Pfam" id="PF01197">
    <property type="entry name" value="Ribosomal_L31"/>
    <property type="match status" value="1"/>
</dbReference>
<evidence type="ECO:0000313" key="13">
    <source>
        <dbReference type="EMBL" id="RHG27450.1"/>
    </source>
</evidence>
<feature type="binding site" evidence="7">
    <location>
        <position position="39"/>
    </location>
    <ligand>
        <name>Zn(2+)</name>
        <dbReference type="ChEBI" id="CHEBI:29105"/>
    </ligand>
</feature>
<dbReference type="PROSITE" id="PS01143">
    <property type="entry name" value="RIBOSOMAL_L31"/>
    <property type="match status" value="1"/>
</dbReference>
<evidence type="ECO:0000313" key="20">
    <source>
        <dbReference type="Proteomes" id="UP000478483"/>
    </source>
</evidence>
<dbReference type="GO" id="GO:0006412">
    <property type="term" value="P:translation"/>
    <property type="evidence" value="ECO:0007669"/>
    <property type="project" value="UniProtKB-UniRule"/>
</dbReference>
<evidence type="ECO:0000313" key="18">
    <source>
        <dbReference type="Proteomes" id="UP000284051"/>
    </source>
</evidence>
<keyword evidence="5 7" id="KW-0687">Ribonucleoprotein</keyword>
<dbReference type="GO" id="GO:0005840">
    <property type="term" value="C:ribosome"/>
    <property type="evidence" value="ECO:0007669"/>
    <property type="project" value="UniProtKB-KW"/>
</dbReference>
<organism evidence="8 15">
    <name type="scientific">Roseburia intestinalis</name>
    <dbReference type="NCBI Taxonomy" id="166486"/>
    <lineage>
        <taxon>Bacteria</taxon>
        <taxon>Bacillati</taxon>
        <taxon>Bacillota</taxon>
        <taxon>Clostridia</taxon>
        <taxon>Lachnospirales</taxon>
        <taxon>Lachnospiraceae</taxon>
        <taxon>Roseburia</taxon>
    </lineage>
</organism>
<evidence type="ECO:0000256" key="6">
    <source>
        <dbReference type="ARBA" id="ARBA00035687"/>
    </source>
</evidence>
<dbReference type="EMBL" id="WGGT01000001">
    <property type="protein sequence ID" value="MVQ44181.1"/>
    <property type="molecule type" value="Genomic_DNA"/>
</dbReference>
<evidence type="ECO:0000313" key="14">
    <source>
        <dbReference type="EMBL" id="RHN10884.1"/>
    </source>
</evidence>
<reference evidence="10 21" key="4">
    <citation type="submission" date="2019-10" db="EMBL/GenBank/DDBJ databases">
        <title>Roseburia spp. ameliorate alcoholic fatty liver via restoration of gut barrier function.</title>
        <authorList>
            <person name="Seo B."/>
            <person name="Ko G."/>
        </authorList>
    </citation>
    <scope>NUCLEOTIDE SEQUENCE [LARGE SCALE GENOMIC DNA]</scope>
    <source>
        <strain evidence="10 21">SNUG30017</strain>
    </source>
</reference>
<dbReference type="InterPro" id="IPR042105">
    <property type="entry name" value="Ribosomal_bL31_sf"/>
</dbReference>
<dbReference type="SUPFAM" id="SSF143800">
    <property type="entry name" value="L28p-like"/>
    <property type="match status" value="1"/>
</dbReference>
<evidence type="ECO:0000313" key="19">
    <source>
        <dbReference type="Proteomes" id="UP000284465"/>
    </source>
</evidence>
<sequence length="67" mass="7633">MREGIHPDYYQATVTCNCGNTFVTGSTKEDIHVEICSKCHPFYTGQQKSARTDGRIDKFNKKYGINK</sequence>
<dbReference type="NCBIfam" id="NF000612">
    <property type="entry name" value="PRK00019.1"/>
    <property type="match status" value="1"/>
</dbReference>
<reference evidence="8 15" key="1">
    <citation type="submission" date="2015-09" db="EMBL/GenBank/DDBJ databases">
        <authorList>
            <consortium name="Pathogen Informatics"/>
        </authorList>
    </citation>
    <scope>NUCLEOTIDE SEQUENCE [LARGE SCALE GENOMIC DNA]</scope>
    <source>
        <strain evidence="8 15">2789STDY5834960</strain>
    </source>
</reference>
<dbReference type="NCBIfam" id="TIGR00105">
    <property type="entry name" value="L31"/>
    <property type="match status" value="1"/>
</dbReference>
<dbReference type="GO" id="GO:0046872">
    <property type="term" value="F:metal ion binding"/>
    <property type="evidence" value="ECO:0007669"/>
    <property type="project" value="UniProtKB-KW"/>
</dbReference>
<dbReference type="EMBL" id="QSFP01000010">
    <property type="protein sequence ID" value="RHA66956.1"/>
    <property type="molecule type" value="Genomic_DNA"/>
</dbReference>
<evidence type="ECO:0000313" key="15">
    <source>
        <dbReference type="Proteomes" id="UP000095350"/>
    </source>
</evidence>
<evidence type="ECO:0000313" key="11">
    <source>
        <dbReference type="EMBL" id="RHA66956.1"/>
    </source>
</evidence>
<dbReference type="Proteomes" id="UP000283586">
    <property type="component" value="Unassembled WGS sequence"/>
</dbReference>
<keyword evidence="7" id="KW-0479">Metal-binding</keyword>
<keyword evidence="2 7" id="KW-0699">rRNA-binding</keyword>
<dbReference type="PANTHER" id="PTHR33280:SF1">
    <property type="entry name" value="LARGE RIBOSOMAL SUBUNIT PROTEIN BL31C"/>
    <property type="match status" value="1"/>
</dbReference>
<dbReference type="Gene3D" id="4.10.830.30">
    <property type="entry name" value="Ribosomal protein L31"/>
    <property type="match status" value="1"/>
</dbReference>
<dbReference type="EMBL" id="CYXZ01000001">
    <property type="protein sequence ID" value="CUM72024.1"/>
    <property type="molecule type" value="Genomic_DNA"/>
</dbReference>
<comment type="function">
    <text evidence="7">Binds the 23S rRNA.</text>
</comment>
<reference evidence="9 20" key="3">
    <citation type="journal article" date="2019" name="Nat. Med.">
        <title>A library of human gut bacterial isolates paired with longitudinal multiomics data enables mechanistic microbiome research.</title>
        <authorList>
            <person name="Poyet M."/>
            <person name="Groussin M."/>
            <person name="Gibbons S.M."/>
            <person name="Avila-Pacheco J."/>
            <person name="Jiang X."/>
            <person name="Kearney S.M."/>
            <person name="Perrotta A.R."/>
            <person name="Berdy B."/>
            <person name="Zhao S."/>
            <person name="Lieberman T.D."/>
            <person name="Swanson P.K."/>
            <person name="Smith M."/>
            <person name="Roesemann S."/>
            <person name="Alexander J.E."/>
            <person name="Rich S.A."/>
            <person name="Livny J."/>
            <person name="Vlamakis H."/>
            <person name="Clish C."/>
            <person name="Bullock K."/>
            <person name="Deik A."/>
            <person name="Scott J."/>
            <person name="Pierce K.A."/>
            <person name="Xavier R.J."/>
            <person name="Alm E.J."/>
        </authorList>
    </citation>
    <scope>NUCLEOTIDE SEQUENCE [LARGE SCALE GENOMIC DNA]</scope>
    <source>
        <strain evidence="9 20">BIOML-A1</strain>
    </source>
</reference>
<evidence type="ECO:0000313" key="16">
    <source>
        <dbReference type="Proteomes" id="UP000283513"/>
    </source>
</evidence>
<dbReference type="HAMAP" id="MF_00501">
    <property type="entry name" value="Ribosomal_bL31_1"/>
    <property type="match status" value="1"/>
</dbReference>
<evidence type="ECO:0000313" key="10">
    <source>
        <dbReference type="EMBL" id="MVQ44181.1"/>
    </source>
</evidence>
<dbReference type="EMBL" id="QRID01000011">
    <property type="protein sequence ID" value="RHG27450.1"/>
    <property type="molecule type" value="Genomic_DNA"/>
</dbReference>
<dbReference type="GO" id="GO:0019843">
    <property type="term" value="F:rRNA binding"/>
    <property type="evidence" value="ECO:0007669"/>
    <property type="project" value="UniProtKB-KW"/>
</dbReference>
<dbReference type="PANTHER" id="PTHR33280">
    <property type="entry name" value="50S RIBOSOMAL PROTEIN L31, CHLOROPLASTIC"/>
    <property type="match status" value="1"/>
</dbReference>
<evidence type="ECO:0000313" key="17">
    <source>
        <dbReference type="Proteomes" id="UP000283586"/>
    </source>
</evidence>
<dbReference type="EMBL" id="QRQN01000004">
    <property type="protein sequence ID" value="RHN10884.1"/>
    <property type="molecule type" value="Genomic_DNA"/>
</dbReference>
<dbReference type="NCBIfam" id="NF001809">
    <property type="entry name" value="PRK00528.1"/>
    <property type="match status" value="1"/>
</dbReference>
<evidence type="ECO:0000313" key="9">
    <source>
        <dbReference type="EMBL" id="MTR83812.1"/>
    </source>
</evidence>
<feature type="binding site" evidence="7">
    <location>
        <position position="18"/>
    </location>
    <ligand>
        <name>Zn(2+)</name>
        <dbReference type="ChEBI" id="CHEBI:29105"/>
    </ligand>
</feature>
<evidence type="ECO:0000256" key="4">
    <source>
        <dbReference type="ARBA" id="ARBA00022980"/>
    </source>
</evidence>
<evidence type="ECO:0000313" key="8">
    <source>
        <dbReference type="EMBL" id="CUM72024.1"/>
    </source>
</evidence>
<dbReference type="GeneID" id="61434074"/>
<dbReference type="Proteomes" id="UP000478483">
    <property type="component" value="Unassembled WGS sequence"/>
</dbReference>
<dbReference type="AlphaFoldDB" id="A0A173R1Z5"/>
<feature type="binding site" evidence="7">
    <location>
        <position position="16"/>
    </location>
    <ligand>
        <name>Zn(2+)</name>
        <dbReference type="ChEBI" id="CHEBI:29105"/>
    </ligand>
</feature>
<dbReference type="GO" id="GO:0003735">
    <property type="term" value="F:structural constituent of ribosome"/>
    <property type="evidence" value="ECO:0007669"/>
    <property type="project" value="InterPro"/>
</dbReference>
<keyword evidence="3 7" id="KW-0694">RNA-binding</keyword>
<dbReference type="Proteomes" id="UP000479531">
    <property type="component" value="Unassembled WGS sequence"/>
</dbReference>
<evidence type="ECO:0000256" key="7">
    <source>
        <dbReference type="HAMAP-Rule" id="MF_00501"/>
    </source>
</evidence>
<comment type="similarity">
    <text evidence="1 7">Belongs to the bacterial ribosomal protein bL31 family. Type A subfamily.</text>
</comment>
<keyword evidence="7" id="KW-0862">Zinc</keyword>
<dbReference type="EMBL" id="WNAJ01000001">
    <property type="protein sequence ID" value="MTR83812.1"/>
    <property type="molecule type" value="Genomic_DNA"/>
</dbReference>
<evidence type="ECO:0000313" key="12">
    <source>
        <dbReference type="EMBL" id="RHC17948.1"/>
    </source>
</evidence>
<comment type="cofactor">
    <cofactor evidence="7">
        <name>Zn(2+)</name>
        <dbReference type="ChEBI" id="CHEBI:29105"/>
    </cofactor>
    <text evidence="7">Binds 1 zinc ion per subunit.</text>
</comment>
<dbReference type="PaxDb" id="166486-ERS852572_00135"/>
<dbReference type="RefSeq" id="WP_006859131.1">
    <property type="nucleotide sequence ID" value="NZ_CABIYH010000001.1"/>
</dbReference>
<evidence type="ECO:0000256" key="1">
    <source>
        <dbReference type="ARBA" id="ARBA00009296"/>
    </source>
</evidence>
<dbReference type="Proteomes" id="UP000095350">
    <property type="component" value="Unassembled WGS sequence"/>
</dbReference>
<feature type="binding site" evidence="7">
    <location>
        <position position="36"/>
    </location>
    <ligand>
        <name>Zn(2+)</name>
        <dbReference type="ChEBI" id="CHEBI:29105"/>
    </ligand>
</feature>
<dbReference type="OrthoDB" id="9803251at2"/>
<dbReference type="Proteomes" id="UP000283513">
    <property type="component" value="Unassembled WGS sequence"/>
</dbReference>
<evidence type="ECO:0000256" key="5">
    <source>
        <dbReference type="ARBA" id="ARBA00023274"/>
    </source>
</evidence>
<dbReference type="InterPro" id="IPR002150">
    <property type="entry name" value="Ribosomal_bL31"/>
</dbReference>
<dbReference type="EMBL" id="QSHO01000005">
    <property type="protein sequence ID" value="RHC17948.1"/>
    <property type="molecule type" value="Genomic_DNA"/>
</dbReference>
<comment type="subunit">
    <text evidence="7">Part of the 50S ribosomal subunit.</text>
</comment>
<evidence type="ECO:0000256" key="3">
    <source>
        <dbReference type="ARBA" id="ARBA00022884"/>
    </source>
</evidence>
<dbReference type="GO" id="GO:1990904">
    <property type="term" value="C:ribonucleoprotein complex"/>
    <property type="evidence" value="ECO:0007669"/>
    <property type="project" value="UniProtKB-KW"/>
</dbReference>
<dbReference type="STRING" id="166486.ERS852572_00135"/>
<dbReference type="Proteomes" id="UP000284051">
    <property type="component" value="Unassembled WGS sequence"/>
</dbReference>
<dbReference type="InterPro" id="IPR027491">
    <property type="entry name" value="Ribosomal_bL31_A"/>
</dbReference>